<proteinExistence type="predicted"/>
<evidence type="ECO:0000256" key="1">
    <source>
        <dbReference type="SAM" id="MobiDB-lite"/>
    </source>
</evidence>
<dbReference type="Proteomes" id="UP000499080">
    <property type="component" value="Unassembled WGS sequence"/>
</dbReference>
<keyword evidence="3" id="KW-1185">Reference proteome</keyword>
<dbReference type="AlphaFoldDB" id="A0A4Y2MC18"/>
<organism evidence="2 3">
    <name type="scientific">Araneus ventricosus</name>
    <name type="common">Orbweaver spider</name>
    <name type="synonym">Epeira ventricosa</name>
    <dbReference type="NCBI Taxonomy" id="182803"/>
    <lineage>
        <taxon>Eukaryota</taxon>
        <taxon>Metazoa</taxon>
        <taxon>Ecdysozoa</taxon>
        <taxon>Arthropoda</taxon>
        <taxon>Chelicerata</taxon>
        <taxon>Arachnida</taxon>
        <taxon>Araneae</taxon>
        <taxon>Araneomorphae</taxon>
        <taxon>Entelegynae</taxon>
        <taxon>Araneoidea</taxon>
        <taxon>Araneidae</taxon>
        <taxon>Araneus</taxon>
    </lineage>
</organism>
<feature type="compositionally biased region" description="Polar residues" evidence="1">
    <location>
        <begin position="70"/>
        <end position="84"/>
    </location>
</feature>
<sequence length="84" mass="9466">MGRNGRGLWTKLLSSYYSSQGNRPDTLGTSDPELENQWHAMSKQSRARSHHSLHITDPHWATPTHDRTGPSKNQPFRVATNTIG</sequence>
<protein>
    <submittedName>
        <fullName evidence="2">Uncharacterized protein</fullName>
    </submittedName>
</protein>
<name>A0A4Y2MC18_ARAVE</name>
<evidence type="ECO:0000313" key="3">
    <source>
        <dbReference type="Proteomes" id="UP000499080"/>
    </source>
</evidence>
<feature type="region of interest" description="Disordered" evidence="1">
    <location>
        <begin position="41"/>
        <end position="84"/>
    </location>
</feature>
<evidence type="ECO:0000313" key="2">
    <source>
        <dbReference type="EMBL" id="GBN24123.1"/>
    </source>
</evidence>
<accession>A0A4Y2MC18</accession>
<gene>
    <name evidence="2" type="ORF">AVEN_214400_1</name>
</gene>
<comment type="caution">
    <text evidence="2">The sequence shown here is derived from an EMBL/GenBank/DDBJ whole genome shotgun (WGS) entry which is preliminary data.</text>
</comment>
<dbReference type="EMBL" id="BGPR01007079">
    <property type="protein sequence ID" value="GBN24123.1"/>
    <property type="molecule type" value="Genomic_DNA"/>
</dbReference>
<reference evidence="2 3" key="1">
    <citation type="journal article" date="2019" name="Sci. Rep.">
        <title>Orb-weaving spider Araneus ventricosus genome elucidates the spidroin gene catalogue.</title>
        <authorList>
            <person name="Kono N."/>
            <person name="Nakamura H."/>
            <person name="Ohtoshi R."/>
            <person name="Moran D.A.P."/>
            <person name="Shinohara A."/>
            <person name="Yoshida Y."/>
            <person name="Fujiwara M."/>
            <person name="Mori M."/>
            <person name="Tomita M."/>
            <person name="Arakawa K."/>
        </authorList>
    </citation>
    <scope>NUCLEOTIDE SEQUENCE [LARGE SCALE GENOMIC DNA]</scope>
</reference>